<dbReference type="EMBL" id="CP002961">
    <property type="protein sequence ID" value="AFK03886.1"/>
    <property type="molecule type" value="Genomic_DNA"/>
</dbReference>
<dbReference type="RefSeq" id="WP_015029582.1">
    <property type="nucleotide sequence ID" value="NC_018748.1"/>
</dbReference>
<dbReference type="Proteomes" id="UP000002875">
    <property type="component" value="Chromosome"/>
</dbReference>
<feature type="domain" description="NodB homology" evidence="3">
    <location>
        <begin position="28"/>
        <end position="148"/>
    </location>
</feature>
<organism evidence="4 5">
    <name type="scientific">Emticicia oligotrophica (strain DSM 17448 / CIP 109782 / MTCC 6937 / GPTSA100-15)</name>
    <dbReference type="NCBI Taxonomy" id="929562"/>
    <lineage>
        <taxon>Bacteria</taxon>
        <taxon>Pseudomonadati</taxon>
        <taxon>Bacteroidota</taxon>
        <taxon>Cytophagia</taxon>
        <taxon>Cytophagales</taxon>
        <taxon>Leadbetterellaceae</taxon>
        <taxon>Emticicia</taxon>
    </lineage>
</organism>
<dbReference type="Gene3D" id="3.20.20.370">
    <property type="entry name" value="Glycoside hydrolase/deacetylase"/>
    <property type="match status" value="1"/>
</dbReference>
<gene>
    <name evidence="4" type="ordered locus">Emtol_2750</name>
</gene>
<dbReference type="SUPFAM" id="SSF88713">
    <property type="entry name" value="Glycoside hydrolase/deacetylase"/>
    <property type="match status" value="1"/>
</dbReference>
<dbReference type="PANTHER" id="PTHR34216">
    <property type="match status" value="1"/>
</dbReference>
<dbReference type="PANTHER" id="PTHR34216:SF11">
    <property type="entry name" value="CHITOOLIGOSACCHARIDE DEACETYLASE"/>
    <property type="match status" value="1"/>
</dbReference>
<accession>A0ABM5N3H2</accession>
<protein>
    <submittedName>
        <fullName evidence="4">Polysaccharide deacetylase</fullName>
    </submittedName>
</protein>
<dbReference type="InterPro" id="IPR051398">
    <property type="entry name" value="Polysacch_Deacetylase"/>
</dbReference>
<evidence type="ECO:0000256" key="1">
    <source>
        <dbReference type="ARBA" id="ARBA00022729"/>
    </source>
</evidence>
<evidence type="ECO:0000313" key="5">
    <source>
        <dbReference type="Proteomes" id="UP000002875"/>
    </source>
</evidence>
<dbReference type="InterPro" id="IPR011330">
    <property type="entry name" value="Glyco_hydro/deAcase_b/a-brl"/>
</dbReference>
<evidence type="ECO:0000259" key="3">
    <source>
        <dbReference type="Pfam" id="PF01522"/>
    </source>
</evidence>
<dbReference type="CDD" id="cd10967">
    <property type="entry name" value="CE4_GLA_like_6s"/>
    <property type="match status" value="1"/>
</dbReference>
<dbReference type="InterPro" id="IPR002509">
    <property type="entry name" value="NODB_dom"/>
</dbReference>
<keyword evidence="1 2" id="KW-0732">Signal</keyword>
<name>A0ABM5N3H2_EMTOG</name>
<keyword evidence="5" id="KW-1185">Reference proteome</keyword>
<evidence type="ECO:0000256" key="2">
    <source>
        <dbReference type="SAM" id="SignalP"/>
    </source>
</evidence>
<dbReference type="Pfam" id="PF01522">
    <property type="entry name" value="Polysacc_deac_1"/>
    <property type="match status" value="1"/>
</dbReference>
<evidence type="ECO:0000313" key="4">
    <source>
        <dbReference type="EMBL" id="AFK03886.1"/>
    </source>
</evidence>
<feature type="chain" id="PRO_5046295397" evidence="2">
    <location>
        <begin position="20"/>
        <end position="263"/>
    </location>
</feature>
<sequence length="263" mass="30239">MKKIYLFLILSCFIFSVKAQSNTTWKGKKCAVVITYDDAIHQHLDNAVPVLDSLGLKASFYLTAFSDACKTRLNEWRALAKRGHELGNHTLYHPCLGNLPGRNWVKGEQDMSQYTYQRMLNEVRMTNVFLEALDGQKKRTFAFTCGDMKIGDKNFMDDMKADFVAARAVRDEMHTIDKINLYDVDCFVVNNHTAEQMIEWVEKAKTNNALLVVLFHGVGGGNGLDVKIEEHRKFLKYLKQNQKDIMIETMFDTAEYIKAFRAK</sequence>
<reference evidence="4 5" key="1">
    <citation type="submission" date="2011-07" db="EMBL/GenBank/DDBJ databases">
        <title>The complete genome of chromosome of Emticicia oligotrophica DSM 17448.</title>
        <authorList>
            <consortium name="US DOE Joint Genome Institute (JGI-PGF)"/>
            <person name="Lucas S."/>
            <person name="Han J."/>
            <person name="Lapidus A."/>
            <person name="Bruce D."/>
            <person name="Goodwin L."/>
            <person name="Pitluck S."/>
            <person name="Peters L."/>
            <person name="Kyrpides N."/>
            <person name="Mavromatis K."/>
            <person name="Ivanova N."/>
            <person name="Ovchinnikova G."/>
            <person name="Teshima H."/>
            <person name="Detter J.C."/>
            <person name="Tapia R."/>
            <person name="Han C."/>
            <person name="Land M."/>
            <person name="Hauser L."/>
            <person name="Markowitz V."/>
            <person name="Cheng J.-F."/>
            <person name="Hugenholtz P."/>
            <person name="Woyke T."/>
            <person name="Wu D."/>
            <person name="Tindall B."/>
            <person name="Pomrenke H."/>
            <person name="Brambilla E."/>
            <person name="Klenk H.-P."/>
            <person name="Eisen J.A."/>
        </authorList>
    </citation>
    <scope>NUCLEOTIDE SEQUENCE [LARGE SCALE GENOMIC DNA]</scope>
    <source>
        <strain evidence="4 5">DSM 17448</strain>
    </source>
</reference>
<proteinExistence type="predicted"/>
<feature type="signal peptide" evidence="2">
    <location>
        <begin position="1"/>
        <end position="19"/>
    </location>
</feature>